<feature type="compositionally biased region" description="Low complexity" evidence="1">
    <location>
        <begin position="32"/>
        <end position="46"/>
    </location>
</feature>
<name>A0A9W7B3M4_9STRA</name>
<dbReference type="Proteomes" id="UP001165122">
    <property type="component" value="Unassembled WGS sequence"/>
</dbReference>
<evidence type="ECO:0000256" key="1">
    <source>
        <dbReference type="SAM" id="MobiDB-lite"/>
    </source>
</evidence>
<comment type="caution">
    <text evidence="2">The sequence shown here is derived from an EMBL/GenBank/DDBJ whole genome shotgun (WGS) entry which is preliminary data.</text>
</comment>
<feature type="compositionally biased region" description="Basic and acidic residues" evidence="1">
    <location>
        <begin position="83"/>
        <end position="92"/>
    </location>
</feature>
<feature type="compositionally biased region" description="Polar residues" evidence="1">
    <location>
        <begin position="424"/>
        <end position="441"/>
    </location>
</feature>
<reference evidence="3" key="1">
    <citation type="journal article" date="2023" name="Commun. Biol.">
        <title>Genome analysis of Parmales, the sister group of diatoms, reveals the evolutionary specialization of diatoms from phago-mixotrophs to photoautotrophs.</title>
        <authorList>
            <person name="Ban H."/>
            <person name="Sato S."/>
            <person name="Yoshikawa S."/>
            <person name="Yamada K."/>
            <person name="Nakamura Y."/>
            <person name="Ichinomiya M."/>
            <person name="Sato N."/>
            <person name="Blanc-Mathieu R."/>
            <person name="Endo H."/>
            <person name="Kuwata A."/>
            <person name="Ogata H."/>
        </authorList>
    </citation>
    <scope>NUCLEOTIDE SEQUENCE [LARGE SCALE GENOMIC DNA]</scope>
    <source>
        <strain evidence="3">NIES 3700</strain>
    </source>
</reference>
<evidence type="ECO:0000313" key="2">
    <source>
        <dbReference type="EMBL" id="GMH78985.1"/>
    </source>
</evidence>
<proteinExistence type="predicted"/>
<keyword evidence="3" id="KW-1185">Reference proteome</keyword>
<dbReference type="OrthoDB" id="10522765at2759"/>
<sequence length="518" mass="57213">MSRRPNPTNNPPPAGHHNNNQPHTVAWGSGFNPGTQNTQPNTANNTLDKYFGNSMSHNNHHLNTTASPQSVHHNQPNQTPVRSNDRNNDRNPNHAPSSRRSLGGVHSSTVKTLTHALTQQSNFNNDDNSVVSCLASQQSHFQPPKKKQKLLRKPLPGPVAFLTDSEILPNLPGSQISISSQNVGQNSNNPIQISADQTSIIPFSGPCWRKACIEIGRPTILPVVNQSESEYLKLLRSKIPGGPNTSPDSTRFALVSEILRGEHDSSSLKIMQSMLLHVESVECNLHSAWTAWLVDESCVFKDGRGGNKKILAWLEPSWLGKNESVMKPGAVLALREGTAMAFQKQHEYGETGGAGEDGVVRMILVMDSTVTRVSVDDDELDVEEEEDFKRINFEGHHQHQPRHRRRPGESMQQSSINLFRMDDSNSSGTNGSQAFTQSSQESKNKSEVRALLDKLKEDELLQREGGGRFNGRLFPGAFWGDGGRDQTEFEIKSITAANEPPPKILKVRELLAGLDRVI</sequence>
<gene>
    <name evidence="2" type="ORF">TrLO_g7713</name>
</gene>
<feature type="compositionally biased region" description="Polar residues" evidence="1">
    <location>
        <begin position="53"/>
        <end position="82"/>
    </location>
</feature>
<feature type="region of interest" description="Disordered" evidence="1">
    <location>
        <begin position="387"/>
        <end position="447"/>
    </location>
</feature>
<evidence type="ECO:0000313" key="3">
    <source>
        <dbReference type="Proteomes" id="UP001165122"/>
    </source>
</evidence>
<feature type="compositionally biased region" description="Basic and acidic residues" evidence="1">
    <location>
        <begin position="387"/>
        <end position="397"/>
    </location>
</feature>
<protein>
    <submittedName>
        <fullName evidence="2">Uncharacterized protein</fullName>
    </submittedName>
</protein>
<feature type="compositionally biased region" description="Polar residues" evidence="1">
    <location>
        <begin position="94"/>
        <end position="108"/>
    </location>
</feature>
<organism evidence="2 3">
    <name type="scientific">Triparma laevis f. longispina</name>
    <dbReference type="NCBI Taxonomy" id="1714387"/>
    <lineage>
        <taxon>Eukaryota</taxon>
        <taxon>Sar</taxon>
        <taxon>Stramenopiles</taxon>
        <taxon>Ochrophyta</taxon>
        <taxon>Bolidophyceae</taxon>
        <taxon>Parmales</taxon>
        <taxon>Triparmaceae</taxon>
        <taxon>Triparma</taxon>
    </lineage>
</organism>
<feature type="region of interest" description="Disordered" evidence="1">
    <location>
        <begin position="1"/>
        <end position="108"/>
    </location>
</feature>
<dbReference type="AlphaFoldDB" id="A0A9W7B3M4"/>
<dbReference type="EMBL" id="BRXW01000912">
    <property type="protein sequence ID" value="GMH78985.1"/>
    <property type="molecule type" value="Genomic_DNA"/>
</dbReference>
<accession>A0A9W7B3M4</accession>